<keyword evidence="8" id="KW-0175">Coiled coil</keyword>
<evidence type="ECO:0008006" key="11">
    <source>
        <dbReference type="Google" id="ProtNLM"/>
    </source>
</evidence>
<keyword evidence="6" id="KW-0472">Membrane</keyword>
<feature type="coiled-coil region" evidence="8">
    <location>
        <begin position="363"/>
        <end position="390"/>
    </location>
</feature>
<dbReference type="PANTHER" id="PTHR30026:SF20">
    <property type="entry name" value="OUTER MEMBRANE PROTEIN TOLC"/>
    <property type="match status" value="1"/>
</dbReference>
<dbReference type="Proteomes" id="UP000438476">
    <property type="component" value="Unassembled WGS sequence"/>
</dbReference>
<dbReference type="GO" id="GO:0009279">
    <property type="term" value="C:cell outer membrane"/>
    <property type="evidence" value="ECO:0007669"/>
    <property type="project" value="UniProtKB-SubCell"/>
</dbReference>
<evidence type="ECO:0000256" key="3">
    <source>
        <dbReference type="ARBA" id="ARBA00022448"/>
    </source>
</evidence>
<comment type="similarity">
    <text evidence="2">Belongs to the outer membrane factor (OMF) (TC 1.B.17) family.</text>
</comment>
<evidence type="ECO:0000256" key="6">
    <source>
        <dbReference type="ARBA" id="ARBA00023136"/>
    </source>
</evidence>
<evidence type="ECO:0000256" key="7">
    <source>
        <dbReference type="ARBA" id="ARBA00023237"/>
    </source>
</evidence>
<keyword evidence="5" id="KW-0812">Transmembrane</keyword>
<dbReference type="AlphaFoldDB" id="A0A6I4T9G5"/>
<name>A0A6I4T9G5_9SPHN</name>
<evidence type="ECO:0000256" key="1">
    <source>
        <dbReference type="ARBA" id="ARBA00004442"/>
    </source>
</evidence>
<reference evidence="9 10" key="1">
    <citation type="submission" date="2019-12" db="EMBL/GenBank/DDBJ databases">
        <title>Genomic-based taxomic classification of the family Erythrobacteraceae.</title>
        <authorList>
            <person name="Xu L."/>
        </authorList>
    </citation>
    <scope>NUCLEOTIDE SEQUENCE [LARGE SCALE GENOMIC DNA]</scope>
    <source>
        <strain evidence="9 10">LMG 29518</strain>
    </source>
</reference>
<proteinExistence type="inferred from homology"/>
<comment type="caution">
    <text evidence="9">The sequence shown here is derived from an EMBL/GenBank/DDBJ whole genome shotgun (WGS) entry which is preliminary data.</text>
</comment>
<keyword evidence="3" id="KW-0813">Transport</keyword>
<evidence type="ECO:0000256" key="5">
    <source>
        <dbReference type="ARBA" id="ARBA00022692"/>
    </source>
</evidence>
<dbReference type="SUPFAM" id="SSF56954">
    <property type="entry name" value="Outer membrane efflux proteins (OEP)"/>
    <property type="match status" value="1"/>
</dbReference>
<keyword evidence="10" id="KW-1185">Reference proteome</keyword>
<dbReference type="GO" id="GO:1990281">
    <property type="term" value="C:efflux pump complex"/>
    <property type="evidence" value="ECO:0007669"/>
    <property type="project" value="TreeGrafter"/>
</dbReference>
<sequence length="442" mass="47638">MSRIASLSVGPIALAAVGGMLAGGVTLPVRQAQAQMVASVQRSCVTMPDALRAGARTSPEIAIAKARQRAAMGRIKKERGTGLPSLSAYARGADGDSGLVDGRANTQTGIIASQRIYDFGQGHYRLKSAAARAREAKFNILDAQIQSRAAAGLAFLAVLEAQERLTVSKSREARFLALAEGVDRRLDRGLITVATASSIRAEVASATAQRVEQQLTLRNAETELAIETGLALLPCSQTEELPNLLAVPPLPTDFDVQHATSLAPAILGAKAARDAAEANVELARRVQRPTISIEGVGAYQYDNFTKEWEPAKKIGLDVSMPIFSGGSFGGEREEAWANMEAATSEIDRLKRVYRRDLLQGMQRVDAYADLAEARENAASAQRDEVNAVRKQFERGLRPYQDYERAEADLALSEISAIRSRYASLRQRIQVLALLGRLTDVAP</sequence>
<evidence type="ECO:0000256" key="2">
    <source>
        <dbReference type="ARBA" id="ARBA00007613"/>
    </source>
</evidence>
<evidence type="ECO:0000313" key="9">
    <source>
        <dbReference type="EMBL" id="MXO66643.1"/>
    </source>
</evidence>
<evidence type="ECO:0000313" key="10">
    <source>
        <dbReference type="Proteomes" id="UP000438476"/>
    </source>
</evidence>
<organism evidence="9 10">
    <name type="scientific">Altericroceibacterium endophyticum</name>
    <dbReference type="NCBI Taxonomy" id="1808508"/>
    <lineage>
        <taxon>Bacteria</taxon>
        <taxon>Pseudomonadati</taxon>
        <taxon>Pseudomonadota</taxon>
        <taxon>Alphaproteobacteria</taxon>
        <taxon>Sphingomonadales</taxon>
        <taxon>Erythrobacteraceae</taxon>
        <taxon>Altericroceibacterium</taxon>
    </lineage>
</organism>
<dbReference type="Pfam" id="PF02321">
    <property type="entry name" value="OEP"/>
    <property type="match status" value="2"/>
</dbReference>
<evidence type="ECO:0000256" key="4">
    <source>
        <dbReference type="ARBA" id="ARBA00022452"/>
    </source>
</evidence>
<protein>
    <recommendedName>
        <fullName evidence="11">TolC family protein</fullName>
    </recommendedName>
</protein>
<dbReference type="InterPro" id="IPR051906">
    <property type="entry name" value="TolC-like"/>
</dbReference>
<dbReference type="GO" id="GO:0015288">
    <property type="term" value="F:porin activity"/>
    <property type="evidence" value="ECO:0007669"/>
    <property type="project" value="TreeGrafter"/>
</dbReference>
<keyword evidence="7" id="KW-0998">Cell outer membrane</keyword>
<dbReference type="GO" id="GO:0015562">
    <property type="term" value="F:efflux transmembrane transporter activity"/>
    <property type="evidence" value="ECO:0007669"/>
    <property type="project" value="InterPro"/>
</dbReference>
<accession>A0A6I4T9G5</accession>
<evidence type="ECO:0000256" key="8">
    <source>
        <dbReference type="SAM" id="Coils"/>
    </source>
</evidence>
<dbReference type="OrthoDB" id="7422128at2"/>
<comment type="subcellular location">
    <subcellularLocation>
        <location evidence="1">Cell outer membrane</location>
    </subcellularLocation>
</comment>
<keyword evidence="4" id="KW-1134">Transmembrane beta strand</keyword>
<dbReference type="PANTHER" id="PTHR30026">
    <property type="entry name" value="OUTER MEMBRANE PROTEIN TOLC"/>
    <property type="match status" value="1"/>
</dbReference>
<dbReference type="RefSeq" id="WP_160737073.1">
    <property type="nucleotide sequence ID" value="NZ_WTYT01000005.1"/>
</dbReference>
<dbReference type="Gene3D" id="1.20.1600.10">
    <property type="entry name" value="Outer membrane efflux proteins (OEP)"/>
    <property type="match status" value="1"/>
</dbReference>
<gene>
    <name evidence="9" type="ORF">GRI91_12825</name>
</gene>
<dbReference type="EMBL" id="WTYT01000005">
    <property type="protein sequence ID" value="MXO66643.1"/>
    <property type="molecule type" value="Genomic_DNA"/>
</dbReference>
<dbReference type="InterPro" id="IPR003423">
    <property type="entry name" value="OMP_efflux"/>
</dbReference>